<evidence type="ECO:0000313" key="3">
    <source>
        <dbReference type="Proteomes" id="UP001225356"/>
    </source>
</evidence>
<organism evidence="2 3">
    <name type="scientific">Streptosporangium lutulentum</name>
    <dbReference type="NCBI Taxonomy" id="1461250"/>
    <lineage>
        <taxon>Bacteria</taxon>
        <taxon>Bacillati</taxon>
        <taxon>Actinomycetota</taxon>
        <taxon>Actinomycetes</taxon>
        <taxon>Streptosporangiales</taxon>
        <taxon>Streptosporangiaceae</taxon>
        <taxon>Streptosporangium</taxon>
    </lineage>
</organism>
<sequence length="342" mass="37832">MSDIDDIDKRFNTLSAQIGQDEQRRASKAAAKEWARLPRVRRRRRQRIAAVALVAAVVGAGVLVAYRPELVSRIPGLVSERFADLNTALRLGPLPEETMPVDVRPWKLSPFEGSPAIDYADGAKGLVMPAAKATGGLSRKDVATALKHTRDMLKASHLDRKTLMGGRPAALIKVLQPQARADFLKDLDRRKKNAFNSRYWVTSFAPKTAELATDVIKVKGKTKYAAFREGGRSGVRVTVNYLFVYAVHRPGRPEPTERIIAHNLGEILVYRENGELVIWPVSWNADGAANARCDVDDGFVHPFYPDSVPDKEAPKATGALVDPYDLDREVKAEEGCRLVSRT</sequence>
<keyword evidence="1" id="KW-0472">Membrane</keyword>
<comment type="caution">
    <text evidence="2">The sequence shown here is derived from an EMBL/GenBank/DDBJ whole genome shotgun (WGS) entry which is preliminary data.</text>
</comment>
<keyword evidence="3" id="KW-1185">Reference proteome</keyword>
<dbReference type="Proteomes" id="UP001225356">
    <property type="component" value="Unassembled WGS sequence"/>
</dbReference>
<name>A0ABT9QF40_9ACTN</name>
<evidence type="ECO:0000313" key="2">
    <source>
        <dbReference type="EMBL" id="MDP9845302.1"/>
    </source>
</evidence>
<proteinExistence type="predicted"/>
<protein>
    <submittedName>
        <fullName evidence="2">Uncharacterized protein</fullName>
    </submittedName>
</protein>
<feature type="transmembrane region" description="Helical" evidence="1">
    <location>
        <begin position="48"/>
        <end position="66"/>
    </location>
</feature>
<dbReference type="RefSeq" id="WP_307560838.1">
    <property type="nucleotide sequence ID" value="NZ_JAUSQU010000001.1"/>
</dbReference>
<reference evidence="2 3" key="1">
    <citation type="submission" date="2023-07" db="EMBL/GenBank/DDBJ databases">
        <title>Sequencing the genomes of 1000 actinobacteria strains.</title>
        <authorList>
            <person name="Klenk H.-P."/>
        </authorList>
    </citation>
    <scope>NUCLEOTIDE SEQUENCE [LARGE SCALE GENOMIC DNA]</scope>
    <source>
        <strain evidence="2 3">DSM 46740</strain>
    </source>
</reference>
<gene>
    <name evidence="2" type="ORF">J2853_004513</name>
</gene>
<dbReference type="EMBL" id="JAUSQU010000001">
    <property type="protein sequence ID" value="MDP9845302.1"/>
    <property type="molecule type" value="Genomic_DNA"/>
</dbReference>
<keyword evidence="1" id="KW-0812">Transmembrane</keyword>
<evidence type="ECO:0000256" key="1">
    <source>
        <dbReference type="SAM" id="Phobius"/>
    </source>
</evidence>
<accession>A0ABT9QF40</accession>
<keyword evidence="1" id="KW-1133">Transmembrane helix</keyword>